<feature type="compositionally biased region" description="Low complexity" evidence="1">
    <location>
        <begin position="34"/>
        <end position="46"/>
    </location>
</feature>
<feature type="region of interest" description="Disordered" evidence="1">
    <location>
        <begin position="31"/>
        <end position="117"/>
    </location>
</feature>
<evidence type="ECO:0000259" key="3">
    <source>
        <dbReference type="Pfam" id="PF16042"/>
    </source>
</evidence>
<dbReference type="Pfam" id="PF16042">
    <property type="entry name" value="DUF4794"/>
    <property type="match status" value="2"/>
</dbReference>
<dbReference type="OMA" id="NMKYSAR"/>
<feature type="domain" description="DUF4794" evidence="3">
    <location>
        <begin position="49"/>
        <end position="81"/>
    </location>
</feature>
<dbReference type="InterPro" id="IPR032011">
    <property type="entry name" value="DUF4794"/>
</dbReference>
<name>A0A8B8IGZ9_VANTA</name>
<dbReference type="AlphaFoldDB" id="A0A8B8IGZ9"/>
<evidence type="ECO:0000313" key="4">
    <source>
        <dbReference type="Proteomes" id="UP001652626"/>
    </source>
</evidence>
<evidence type="ECO:0000256" key="1">
    <source>
        <dbReference type="SAM" id="MobiDB-lite"/>
    </source>
</evidence>
<feature type="compositionally biased region" description="Polar residues" evidence="1">
    <location>
        <begin position="61"/>
        <end position="73"/>
    </location>
</feature>
<reference evidence="5" key="1">
    <citation type="submission" date="2025-08" db="UniProtKB">
        <authorList>
            <consortium name="RefSeq"/>
        </authorList>
    </citation>
    <scope>IDENTIFICATION</scope>
    <source>
        <tissue evidence="5">Whole body</tissue>
    </source>
</reference>
<keyword evidence="2" id="KW-0732">Signal</keyword>
<accession>A0A8B8IGZ9</accession>
<keyword evidence="4" id="KW-1185">Reference proteome</keyword>
<feature type="domain" description="DUF4794" evidence="3">
    <location>
        <begin position="83"/>
        <end position="137"/>
    </location>
</feature>
<dbReference type="RefSeq" id="XP_026496348.2">
    <property type="nucleotide sequence ID" value="XM_026640563.2"/>
</dbReference>
<proteinExistence type="predicted"/>
<gene>
    <name evidence="5" type="primary">LOC113400887</name>
</gene>
<dbReference type="GeneID" id="113400887"/>
<feature type="compositionally biased region" description="Polar residues" evidence="1">
    <location>
        <begin position="96"/>
        <end position="108"/>
    </location>
</feature>
<feature type="signal peptide" evidence="2">
    <location>
        <begin position="1"/>
        <end position="15"/>
    </location>
</feature>
<sequence length="198" mass="22003">MKFILLSSLFVCAMAELPRFRPARFRFQRQELAPTTTDSPTESTTEQMGPYPPSGWRPSGQAFTLPQDTTPTPMDTYGPPEASAPYPPSGWKPQGQAFTLPQEQTPPETSYGAPDTTYGVPENTYGAPSTDSTTTDNPAVEKLEEPVDVQKSVGTYYVLLPNGQLQRVEFVTENDIQNMKYTARLQLRERAPLYVFGP</sequence>
<protein>
    <submittedName>
        <fullName evidence="5">Mucin-7-like</fullName>
    </submittedName>
</protein>
<evidence type="ECO:0000256" key="2">
    <source>
        <dbReference type="SAM" id="SignalP"/>
    </source>
</evidence>
<dbReference type="OrthoDB" id="6750008at2759"/>
<organism evidence="4 5">
    <name type="scientific">Vanessa tameamea</name>
    <name type="common">Kamehameha butterfly</name>
    <dbReference type="NCBI Taxonomy" id="334116"/>
    <lineage>
        <taxon>Eukaryota</taxon>
        <taxon>Metazoa</taxon>
        <taxon>Ecdysozoa</taxon>
        <taxon>Arthropoda</taxon>
        <taxon>Hexapoda</taxon>
        <taxon>Insecta</taxon>
        <taxon>Pterygota</taxon>
        <taxon>Neoptera</taxon>
        <taxon>Endopterygota</taxon>
        <taxon>Lepidoptera</taxon>
        <taxon>Glossata</taxon>
        <taxon>Ditrysia</taxon>
        <taxon>Papilionoidea</taxon>
        <taxon>Nymphalidae</taxon>
        <taxon>Nymphalinae</taxon>
        <taxon>Vanessa</taxon>
    </lineage>
</organism>
<dbReference type="Proteomes" id="UP001652626">
    <property type="component" value="Chromosome 11"/>
</dbReference>
<feature type="chain" id="PRO_5046964915" evidence="2">
    <location>
        <begin position="16"/>
        <end position="198"/>
    </location>
</feature>
<evidence type="ECO:0000313" key="5">
    <source>
        <dbReference type="RefSeq" id="XP_026496348.2"/>
    </source>
</evidence>